<dbReference type="OrthoDB" id="9451547at2759"/>
<keyword evidence="1" id="KW-0812">Transmembrane</keyword>
<feature type="transmembrane region" description="Helical" evidence="1">
    <location>
        <begin position="269"/>
        <end position="295"/>
    </location>
</feature>
<sequence>MMLIGIIAPEIMVGFAARQRSGAHILAKEFKFSKTHGFFFCMGGFVSSDGHPVATKEQLEDLALGPEFQKAIRNVNEEDIVDKSKGDALSKGVALLQGLWFTVQCLARVHQRLAVTQLEVATLAFAVVNVFIWLLWWDKPLDIQRPILVGPSTLPDAQTVTLPVSLTRFERIVASILGFSMHEYQPLSSVSVPSFWSIQNQLDRDARVVILLTLVGAVFGAVHCAAWNAVFPTPAEMWIWRAFSLVITAMPGFASLLPLMAIADYWFDLLSAVSFVTLVVGIPIYIVSRVILIILPFAALRSPPPSAFADVDWSMYIPHL</sequence>
<evidence type="ECO:0000313" key="2">
    <source>
        <dbReference type="EMBL" id="KAF7370045.1"/>
    </source>
</evidence>
<feature type="transmembrane region" description="Helical" evidence="1">
    <location>
        <begin position="118"/>
        <end position="136"/>
    </location>
</feature>
<dbReference type="EMBL" id="JACAZH010000004">
    <property type="protein sequence ID" value="KAF7370045.1"/>
    <property type="molecule type" value="Genomic_DNA"/>
</dbReference>
<feature type="transmembrane region" description="Helical" evidence="1">
    <location>
        <begin position="242"/>
        <end position="263"/>
    </location>
</feature>
<proteinExistence type="predicted"/>
<keyword evidence="3" id="KW-1185">Reference proteome</keyword>
<accession>A0A8H7DD58</accession>
<feature type="transmembrane region" description="Helical" evidence="1">
    <location>
        <begin position="208"/>
        <end position="230"/>
    </location>
</feature>
<organism evidence="2 3">
    <name type="scientific">Mycena sanguinolenta</name>
    <dbReference type="NCBI Taxonomy" id="230812"/>
    <lineage>
        <taxon>Eukaryota</taxon>
        <taxon>Fungi</taxon>
        <taxon>Dikarya</taxon>
        <taxon>Basidiomycota</taxon>
        <taxon>Agaricomycotina</taxon>
        <taxon>Agaricomycetes</taxon>
        <taxon>Agaricomycetidae</taxon>
        <taxon>Agaricales</taxon>
        <taxon>Marasmiineae</taxon>
        <taxon>Mycenaceae</taxon>
        <taxon>Mycena</taxon>
    </lineage>
</organism>
<name>A0A8H7DD58_9AGAR</name>
<reference evidence="2" key="1">
    <citation type="submission" date="2020-05" db="EMBL/GenBank/DDBJ databases">
        <title>Mycena genomes resolve the evolution of fungal bioluminescence.</title>
        <authorList>
            <person name="Tsai I.J."/>
        </authorList>
    </citation>
    <scope>NUCLEOTIDE SEQUENCE</scope>
    <source>
        <strain evidence="2">160909Yilan</strain>
    </source>
</reference>
<evidence type="ECO:0000256" key="1">
    <source>
        <dbReference type="SAM" id="Phobius"/>
    </source>
</evidence>
<dbReference type="Proteomes" id="UP000623467">
    <property type="component" value="Unassembled WGS sequence"/>
</dbReference>
<protein>
    <submittedName>
        <fullName evidence="2">Uncharacterized protein</fullName>
    </submittedName>
</protein>
<evidence type="ECO:0000313" key="3">
    <source>
        <dbReference type="Proteomes" id="UP000623467"/>
    </source>
</evidence>
<dbReference type="AlphaFoldDB" id="A0A8H7DD58"/>
<dbReference type="PANTHER" id="PTHR35043">
    <property type="entry name" value="TRANSCRIPTION FACTOR DOMAIN-CONTAINING PROTEIN"/>
    <property type="match status" value="1"/>
</dbReference>
<keyword evidence="1" id="KW-1133">Transmembrane helix</keyword>
<gene>
    <name evidence="2" type="ORF">MSAN_00634500</name>
</gene>
<keyword evidence="1" id="KW-0472">Membrane</keyword>
<comment type="caution">
    <text evidence="2">The sequence shown here is derived from an EMBL/GenBank/DDBJ whole genome shotgun (WGS) entry which is preliminary data.</text>
</comment>
<dbReference type="PANTHER" id="PTHR35043:SF7">
    <property type="entry name" value="TRANSCRIPTION FACTOR DOMAIN-CONTAINING PROTEIN"/>
    <property type="match status" value="1"/>
</dbReference>